<gene>
    <name evidence="10" type="primary">cml</name>
    <name evidence="10" type="ORF">QWZ10_16315</name>
</gene>
<dbReference type="NCBIfam" id="TIGR00710">
    <property type="entry name" value="efflux_Bcr_CflA"/>
    <property type="match status" value="1"/>
</dbReference>
<keyword evidence="11" id="KW-1185">Reference proteome</keyword>
<feature type="transmembrane region" description="Helical" evidence="8">
    <location>
        <begin position="169"/>
        <end position="188"/>
    </location>
</feature>
<evidence type="ECO:0000259" key="9">
    <source>
        <dbReference type="PROSITE" id="PS50850"/>
    </source>
</evidence>
<feature type="transmembrane region" description="Helical" evidence="8">
    <location>
        <begin position="144"/>
        <end position="163"/>
    </location>
</feature>
<evidence type="ECO:0000256" key="3">
    <source>
        <dbReference type="ARBA" id="ARBA00022448"/>
    </source>
</evidence>
<protein>
    <recommendedName>
        <fullName evidence="8">Bcr/CflA family efflux transporter</fullName>
    </recommendedName>
</protein>
<reference evidence="11" key="1">
    <citation type="journal article" date="2019" name="Int. J. Syst. Evol. Microbiol.">
        <title>The Global Catalogue of Microorganisms (GCM) 10K type strain sequencing project: providing services to taxonomists for standard genome sequencing and annotation.</title>
        <authorList>
            <consortium name="The Broad Institute Genomics Platform"/>
            <consortium name="The Broad Institute Genome Sequencing Center for Infectious Disease"/>
            <person name="Wu L."/>
            <person name="Ma J."/>
        </authorList>
    </citation>
    <scope>NUCLEOTIDE SEQUENCE [LARGE SCALE GENOMIC DNA]</scope>
    <source>
        <strain evidence="11">CECT 8482</strain>
    </source>
</reference>
<sequence>MQTQPLRLWNYSLTVALALLIPFNLIASLGMDIYLPIVPAMPSILGTSPSIIQLTLTLYMIMLGVGQVVFGPISDGIGRRPVLAFGAILFVLSSFGLGAVSTAAPFVALRGAQALGASAMLVAIFATIRDVYADRPESGTIYSLMNAMLSFVPALGPIIGAIVAEAFGWRWIFYLLGIAALILTAAILPKWRETRVRRAEPTNLTARDILSSRAFWAYTFAFGTAMGAFFVFFSTAPRLLIERAGYGEFGFSVAFATVAVVMIAVSRFAAIFVDRWGVRGCACRGLLLMLAGALLLLLGHLILAPSLLSFIMPMWLVAVGIVMIGSVTANGALAEFGEIAGMAVALHFCVQSLIVGVVGTAFVVMLGGDTALPLITYTTIMASVSFAWVRAAGSDTRQCIEKYQ</sequence>
<dbReference type="Pfam" id="PF07690">
    <property type="entry name" value="MFS_1"/>
    <property type="match status" value="1"/>
</dbReference>
<feature type="transmembrane region" description="Helical" evidence="8">
    <location>
        <begin position="82"/>
        <end position="108"/>
    </location>
</feature>
<feature type="transmembrane region" description="Helical" evidence="8">
    <location>
        <begin position="285"/>
        <end position="304"/>
    </location>
</feature>
<comment type="subcellular location">
    <subcellularLocation>
        <location evidence="8">Cell inner membrane</location>
        <topology evidence="8">Multi-pass membrane protein</topology>
    </subcellularLocation>
    <subcellularLocation>
        <location evidence="1">Cell membrane</location>
        <topology evidence="1">Multi-pass membrane protein</topology>
    </subcellularLocation>
</comment>
<feature type="transmembrane region" description="Helical" evidence="8">
    <location>
        <begin position="215"/>
        <end position="233"/>
    </location>
</feature>
<evidence type="ECO:0000256" key="7">
    <source>
        <dbReference type="ARBA" id="ARBA00023136"/>
    </source>
</evidence>
<dbReference type="PANTHER" id="PTHR23502:SF132">
    <property type="entry name" value="POLYAMINE TRANSPORTER 2-RELATED"/>
    <property type="match status" value="1"/>
</dbReference>
<dbReference type="CDD" id="cd17320">
    <property type="entry name" value="MFS_MdfA_MDR_like"/>
    <property type="match status" value="1"/>
</dbReference>
<comment type="similarity">
    <text evidence="2 8">Belongs to the major facilitator superfamily. Bcr/CmlA family.</text>
</comment>
<evidence type="ECO:0000313" key="10">
    <source>
        <dbReference type="EMBL" id="MDN3712918.1"/>
    </source>
</evidence>
<organism evidence="10 11">
    <name type="scientific">Paracoccus cavernae</name>
    <dbReference type="NCBI Taxonomy" id="1571207"/>
    <lineage>
        <taxon>Bacteria</taxon>
        <taxon>Pseudomonadati</taxon>
        <taxon>Pseudomonadota</taxon>
        <taxon>Alphaproteobacteria</taxon>
        <taxon>Rhodobacterales</taxon>
        <taxon>Paracoccaceae</taxon>
        <taxon>Paracoccus</taxon>
    </lineage>
</organism>
<evidence type="ECO:0000256" key="4">
    <source>
        <dbReference type="ARBA" id="ARBA00022475"/>
    </source>
</evidence>
<dbReference type="EMBL" id="JAUFRC010000001">
    <property type="protein sequence ID" value="MDN3712918.1"/>
    <property type="molecule type" value="Genomic_DNA"/>
</dbReference>
<keyword evidence="8" id="KW-0997">Cell inner membrane</keyword>
<dbReference type="PROSITE" id="PS50850">
    <property type="entry name" value="MFS"/>
    <property type="match status" value="1"/>
</dbReference>
<feature type="transmembrane region" description="Helical" evidence="8">
    <location>
        <begin position="114"/>
        <end position="132"/>
    </location>
</feature>
<evidence type="ECO:0000256" key="8">
    <source>
        <dbReference type="RuleBase" id="RU365088"/>
    </source>
</evidence>
<keyword evidence="6 8" id="KW-1133">Transmembrane helix</keyword>
<feature type="transmembrane region" description="Helical" evidence="8">
    <location>
        <begin position="12"/>
        <end position="31"/>
    </location>
</feature>
<feature type="transmembrane region" description="Helical" evidence="8">
    <location>
        <begin position="51"/>
        <end position="70"/>
    </location>
</feature>
<keyword evidence="3 8" id="KW-0813">Transport</keyword>
<feature type="transmembrane region" description="Helical" evidence="8">
    <location>
        <begin position="253"/>
        <end position="273"/>
    </location>
</feature>
<name>A0ABT8D810_9RHOB</name>
<keyword evidence="4" id="KW-1003">Cell membrane</keyword>
<evidence type="ECO:0000256" key="6">
    <source>
        <dbReference type="ARBA" id="ARBA00022989"/>
    </source>
</evidence>
<keyword evidence="7 8" id="KW-0472">Membrane</keyword>
<feature type="transmembrane region" description="Helical" evidence="8">
    <location>
        <begin position="310"/>
        <end position="333"/>
    </location>
</feature>
<evidence type="ECO:0000313" key="11">
    <source>
        <dbReference type="Proteomes" id="UP001243846"/>
    </source>
</evidence>
<evidence type="ECO:0000256" key="1">
    <source>
        <dbReference type="ARBA" id="ARBA00004651"/>
    </source>
</evidence>
<feature type="transmembrane region" description="Helical" evidence="8">
    <location>
        <begin position="374"/>
        <end position="393"/>
    </location>
</feature>
<dbReference type="SUPFAM" id="SSF103473">
    <property type="entry name" value="MFS general substrate transporter"/>
    <property type="match status" value="1"/>
</dbReference>
<feature type="domain" description="Major facilitator superfamily (MFS) profile" evidence="9">
    <location>
        <begin position="16"/>
        <end position="397"/>
    </location>
</feature>
<dbReference type="Gene3D" id="1.20.1720.10">
    <property type="entry name" value="Multidrug resistance protein D"/>
    <property type="match status" value="1"/>
</dbReference>
<keyword evidence="5 8" id="KW-0812">Transmembrane</keyword>
<comment type="caution">
    <text evidence="10">The sequence shown here is derived from an EMBL/GenBank/DDBJ whole genome shotgun (WGS) entry which is preliminary data.</text>
</comment>
<dbReference type="PANTHER" id="PTHR23502">
    <property type="entry name" value="MAJOR FACILITATOR SUPERFAMILY"/>
    <property type="match status" value="1"/>
</dbReference>
<dbReference type="InterPro" id="IPR036259">
    <property type="entry name" value="MFS_trans_sf"/>
</dbReference>
<feature type="transmembrane region" description="Helical" evidence="8">
    <location>
        <begin position="345"/>
        <end position="368"/>
    </location>
</feature>
<dbReference type="InterPro" id="IPR020846">
    <property type="entry name" value="MFS_dom"/>
</dbReference>
<dbReference type="Proteomes" id="UP001243846">
    <property type="component" value="Unassembled WGS sequence"/>
</dbReference>
<dbReference type="NCBIfam" id="NF033134">
    <property type="entry name" value="cmlA_floR"/>
    <property type="match status" value="1"/>
</dbReference>
<evidence type="ECO:0000256" key="5">
    <source>
        <dbReference type="ARBA" id="ARBA00022692"/>
    </source>
</evidence>
<proteinExistence type="inferred from homology"/>
<dbReference type="InterPro" id="IPR004812">
    <property type="entry name" value="Efflux_drug-R_Bcr/CmlA"/>
</dbReference>
<dbReference type="InterPro" id="IPR011701">
    <property type="entry name" value="MFS"/>
</dbReference>
<accession>A0ABT8D810</accession>
<evidence type="ECO:0000256" key="2">
    <source>
        <dbReference type="ARBA" id="ARBA00006236"/>
    </source>
</evidence>